<keyword evidence="2" id="KW-0472">Membrane</keyword>
<name>A0A3M6VSS9_9STRA</name>
<protein>
    <submittedName>
        <fullName evidence="3">Uncharacterized protein</fullName>
    </submittedName>
</protein>
<organism evidence="3 4">
    <name type="scientific">Peronospora effusa</name>
    <dbReference type="NCBI Taxonomy" id="542832"/>
    <lineage>
        <taxon>Eukaryota</taxon>
        <taxon>Sar</taxon>
        <taxon>Stramenopiles</taxon>
        <taxon>Oomycota</taxon>
        <taxon>Peronosporomycetes</taxon>
        <taxon>Peronosporales</taxon>
        <taxon>Peronosporaceae</taxon>
        <taxon>Peronospora</taxon>
    </lineage>
</organism>
<keyword evidence="2" id="KW-1133">Transmembrane helix</keyword>
<dbReference type="InterPro" id="IPR050369">
    <property type="entry name" value="RBOH/FRE"/>
</dbReference>
<dbReference type="InterPro" id="IPR039261">
    <property type="entry name" value="FNR_nucleotide-bd"/>
</dbReference>
<dbReference type="VEuPathDB" id="FungiDB:DD237_000014"/>
<dbReference type="PANTHER" id="PTHR11972:SF153">
    <property type="entry name" value="SUPEROXIDE-GENERATING NADPH OXIDASE HEAVY CHAIN SUBUNIT A"/>
    <property type="match status" value="1"/>
</dbReference>
<dbReference type="EMBL" id="QLLG01000012">
    <property type="protein sequence ID" value="RMX69829.1"/>
    <property type="molecule type" value="Genomic_DNA"/>
</dbReference>
<gene>
    <name evidence="3" type="ORF">DD238_000602</name>
</gene>
<dbReference type="VEuPathDB" id="FungiDB:DD237_000030"/>
<accession>A0A3M6VSS9</accession>
<dbReference type="GO" id="GO:0005886">
    <property type="term" value="C:plasma membrane"/>
    <property type="evidence" value="ECO:0007669"/>
    <property type="project" value="TreeGrafter"/>
</dbReference>
<evidence type="ECO:0000313" key="3">
    <source>
        <dbReference type="EMBL" id="RMX69829.1"/>
    </source>
</evidence>
<dbReference type="GO" id="GO:0016491">
    <property type="term" value="F:oxidoreductase activity"/>
    <property type="evidence" value="ECO:0007669"/>
    <property type="project" value="UniProtKB-KW"/>
</dbReference>
<proteinExistence type="predicted"/>
<keyword evidence="2" id="KW-0812">Transmembrane</keyword>
<evidence type="ECO:0000256" key="1">
    <source>
        <dbReference type="ARBA" id="ARBA00023002"/>
    </source>
</evidence>
<dbReference type="STRING" id="542832.A0A3M6VSS9"/>
<keyword evidence="1" id="KW-0560">Oxidoreductase</keyword>
<comment type="caution">
    <text evidence="3">The sequence shown here is derived from an EMBL/GenBank/DDBJ whole genome shotgun (WGS) entry which is preliminary data.</text>
</comment>
<feature type="transmembrane region" description="Helical" evidence="2">
    <location>
        <begin position="23"/>
        <end position="39"/>
    </location>
</feature>
<evidence type="ECO:0000256" key="2">
    <source>
        <dbReference type="SAM" id="Phobius"/>
    </source>
</evidence>
<sequence>MISSISFPLAAISKIGQGNFNRFWYSNMLFGIFLIVMSFHGAASWLARSSSYIWITPPFLIYLVERRFRYAKLFAAPRRISEMDRDNVIETHQYLCTLKSSENTSQFKMFQEFVHEQTGKDFVSGLNTKQLTHFGRPD</sequence>
<dbReference type="PANTHER" id="PTHR11972">
    <property type="entry name" value="NADPH OXIDASE"/>
    <property type="match status" value="1"/>
</dbReference>
<keyword evidence="4" id="KW-1185">Reference proteome</keyword>
<reference evidence="3 4" key="1">
    <citation type="submission" date="2018-06" db="EMBL/GenBank/DDBJ databases">
        <title>Comparative genomics of downy mildews reveals potential adaptations to biotrophy.</title>
        <authorList>
            <person name="Fletcher K."/>
            <person name="Klosterman S.J."/>
            <person name="Derevnina L."/>
            <person name="Martin F."/>
            <person name="Koike S."/>
            <person name="Reyes Chin-Wo S."/>
            <person name="Mou B."/>
            <person name="Michelmore R."/>
        </authorList>
    </citation>
    <scope>NUCLEOTIDE SEQUENCE [LARGE SCALE GENOMIC DNA]</scope>
    <source>
        <strain evidence="3 4">R14</strain>
    </source>
</reference>
<dbReference type="Proteomes" id="UP000282087">
    <property type="component" value="Unassembled WGS sequence"/>
</dbReference>
<dbReference type="Gene3D" id="3.40.50.80">
    <property type="entry name" value="Nucleotide-binding domain of ferredoxin-NADP reductase (FNR) module"/>
    <property type="match status" value="1"/>
</dbReference>
<dbReference type="AlphaFoldDB" id="A0A3M6VSS9"/>
<evidence type="ECO:0000313" key="4">
    <source>
        <dbReference type="Proteomes" id="UP000282087"/>
    </source>
</evidence>